<accession>A0ABU6HKZ2</accession>
<evidence type="ECO:0000313" key="1">
    <source>
        <dbReference type="EMBL" id="MEC3863021.1"/>
    </source>
</evidence>
<reference evidence="1 2" key="1">
    <citation type="submission" date="2024-01" db="EMBL/GenBank/DDBJ databases">
        <title>Mesobacterium rodlantinim sp. nov., isolated from shallow sea hydrothermal systems off Kueishantao Island.</title>
        <authorList>
            <person name="Su Z."/>
            <person name="Tang K."/>
        </authorList>
    </citation>
    <scope>NUCLEOTIDE SEQUENCE [LARGE SCALE GENOMIC DNA]</scope>
    <source>
        <strain evidence="1 2">TK19101</strain>
    </source>
</reference>
<dbReference type="Proteomes" id="UP001348149">
    <property type="component" value="Unassembled WGS sequence"/>
</dbReference>
<keyword evidence="2" id="KW-1185">Reference proteome</keyword>
<name>A0ABU6HKZ2_9RHOB</name>
<dbReference type="RefSeq" id="WP_326299092.1">
    <property type="nucleotide sequence ID" value="NZ_JAYLLH010000034.1"/>
</dbReference>
<organism evidence="1 2">
    <name type="scientific">Mesobacterium hydrothermale</name>
    <dbReference type="NCBI Taxonomy" id="3111907"/>
    <lineage>
        <taxon>Bacteria</taxon>
        <taxon>Pseudomonadati</taxon>
        <taxon>Pseudomonadota</taxon>
        <taxon>Alphaproteobacteria</taxon>
        <taxon>Rhodobacterales</taxon>
        <taxon>Roseobacteraceae</taxon>
        <taxon>Mesobacterium</taxon>
    </lineage>
</organism>
<proteinExistence type="predicted"/>
<dbReference type="EMBL" id="JAYLLH010000034">
    <property type="protein sequence ID" value="MEC3863021.1"/>
    <property type="molecule type" value="Genomic_DNA"/>
</dbReference>
<protein>
    <submittedName>
        <fullName evidence="1">Uncharacterized protein</fullName>
    </submittedName>
</protein>
<sequence length="135" mass="14966">MGDELPDYYFRTRENGAAVFRVDSRNRMRRIEMEQIAVVNIRNGEIRPHGKTALSAADEAAIGDWMAARAEVLAARELDDMRRLVDQVHAATIWAQGRAGAAELAAVTDDLLLALHDLRAVLVRKKAERGAADKT</sequence>
<evidence type="ECO:0000313" key="2">
    <source>
        <dbReference type="Proteomes" id="UP001348149"/>
    </source>
</evidence>
<gene>
    <name evidence="1" type="ORF">VK792_17135</name>
</gene>
<comment type="caution">
    <text evidence="1">The sequence shown here is derived from an EMBL/GenBank/DDBJ whole genome shotgun (WGS) entry which is preliminary data.</text>
</comment>